<feature type="region of interest" description="Disordered" evidence="1">
    <location>
        <begin position="1"/>
        <end position="42"/>
    </location>
</feature>
<gene>
    <name evidence="2" type="ORF">O181_015107</name>
</gene>
<proteinExistence type="predicted"/>
<reference evidence="2" key="1">
    <citation type="submission" date="2021-03" db="EMBL/GenBank/DDBJ databases">
        <title>Draft genome sequence of rust myrtle Austropuccinia psidii MF-1, a brazilian biotype.</title>
        <authorList>
            <person name="Quecine M.C."/>
            <person name="Pachon D.M.R."/>
            <person name="Bonatelli M.L."/>
            <person name="Correr F.H."/>
            <person name="Franceschini L.M."/>
            <person name="Leite T.F."/>
            <person name="Margarido G.R.A."/>
            <person name="Almeida C.A."/>
            <person name="Ferrarezi J.A."/>
            <person name="Labate C.A."/>
        </authorList>
    </citation>
    <scope>NUCLEOTIDE SEQUENCE</scope>
    <source>
        <strain evidence="2">MF-1</strain>
    </source>
</reference>
<dbReference type="AlphaFoldDB" id="A0A9Q3GQG6"/>
<sequence length="115" mass="12011">MSHAYAPAPATARAPTPAPATAQALTHAHTTAQAPETKPAPPTRGCTCVARNCLMPIVIRPSHSLPLCACVTPMHPQYCVAGSTSVTRKMSIPLRQSSLMDGLGSHTPLLYIKTG</sequence>
<accession>A0A9Q3GQG6</accession>
<evidence type="ECO:0000256" key="1">
    <source>
        <dbReference type="SAM" id="MobiDB-lite"/>
    </source>
</evidence>
<evidence type="ECO:0000313" key="3">
    <source>
        <dbReference type="Proteomes" id="UP000765509"/>
    </source>
</evidence>
<feature type="compositionally biased region" description="Low complexity" evidence="1">
    <location>
        <begin position="1"/>
        <end position="35"/>
    </location>
</feature>
<comment type="caution">
    <text evidence="2">The sequence shown here is derived from an EMBL/GenBank/DDBJ whole genome shotgun (WGS) entry which is preliminary data.</text>
</comment>
<protein>
    <submittedName>
        <fullName evidence="2">Uncharacterized protein</fullName>
    </submittedName>
</protein>
<evidence type="ECO:0000313" key="2">
    <source>
        <dbReference type="EMBL" id="MBW0475392.1"/>
    </source>
</evidence>
<dbReference type="EMBL" id="AVOT02004090">
    <property type="protein sequence ID" value="MBW0475392.1"/>
    <property type="molecule type" value="Genomic_DNA"/>
</dbReference>
<keyword evidence="3" id="KW-1185">Reference proteome</keyword>
<organism evidence="2 3">
    <name type="scientific">Austropuccinia psidii MF-1</name>
    <dbReference type="NCBI Taxonomy" id="1389203"/>
    <lineage>
        <taxon>Eukaryota</taxon>
        <taxon>Fungi</taxon>
        <taxon>Dikarya</taxon>
        <taxon>Basidiomycota</taxon>
        <taxon>Pucciniomycotina</taxon>
        <taxon>Pucciniomycetes</taxon>
        <taxon>Pucciniales</taxon>
        <taxon>Sphaerophragmiaceae</taxon>
        <taxon>Austropuccinia</taxon>
    </lineage>
</organism>
<name>A0A9Q3GQG6_9BASI</name>
<dbReference type="Proteomes" id="UP000765509">
    <property type="component" value="Unassembled WGS sequence"/>
</dbReference>